<dbReference type="SUPFAM" id="SSF57716">
    <property type="entry name" value="Glucocorticoid receptor-like (DNA-binding domain)"/>
    <property type="match status" value="1"/>
</dbReference>
<feature type="region of interest" description="Disordered" evidence="10">
    <location>
        <begin position="237"/>
        <end position="260"/>
    </location>
</feature>
<name>A0A8C4N9A0_EPTBU</name>
<feature type="compositionally biased region" description="Basic residues" evidence="10">
    <location>
        <begin position="241"/>
        <end position="257"/>
    </location>
</feature>
<feature type="domain" description="Nuclear receptor" evidence="11">
    <location>
        <begin position="312"/>
        <end position="387"/>
    </location>
</feature>
<evidence type="ECO:0000256" key="8">
    <source>
        <dbReference type="ARBA" id="ARBA00023170"/>
    </source>
</evidence>
<keyword evidence="4" id="KW-0862">Zinc</keyword>
<keyword evidence="2" id="KW-0479">Metal-binding</keyword>
<evidence type="ECO:0000256" key="4">
    <source>
        <dbReference type="ARBA" id="ARBA00022833"/>
    </source>
</evidence>
<accession>A0A8C4N9A0</accession>
<comment type="subcellular location">
    <subcellularLocation>
        <location evidence="1">Nucleus</location>
    </subcellularLocation>
</comment>
<dbReference type="GO" id="GO:0000978">
    <property type="term" value="F:RNA polymerase II cis-regulatory region sequence-specific DNA binding"/>
    <property type="evidence" value="ECO:0007669"/>
    <property type="project" value="TreeGrafter"/>
</dbReference>
<evidence type="ECO:0000259" key="11">
    <source>
        <dbReference type="PROSITE" id="PS51030"/>
    </source>
</evidence>
<dbReference type="GO" id="GO:0005634">
    <property type="term" value="C:nucleus"/>
    <property type="evidence" value="ECO:0007669"/>
    <property type="project" value="UniProtKB-SubCell"/>
</dbReference>
<dbReference type="GO" id="GO:0008270">
    <property type="term" value="F:zinc ion binding"/>
    <property type="evidence" value="ECO:0007669"/>
    <property type="project" value="UniProtKB-KW"/>
</dbReference>
<dbReference type="PROSITE" id="PS00031">
    <property type="entry name" value="NUCLEAR_REC_DBD_1"/>
    <property type="match status" value="1"/>
</dbReference>
<dbReference type="GO" id="GO:0035259">
    <property type="term" value="F:nuclear glucocorticoid receptor binding"/>
    <property type="evidence" value="ECO:0007669"/>
    <property type="project" value="TreeGrafter"/>
</dbReference>
<evidence type="ECO:0000256" key="9">
    <source>
        <dbReference type="ARBA" id="ARBA00023242"/>
    </source>
</evidence>
<dbReference type="GeneTree" id="ENSGT00950000183038"/>
<dbReference type="Gene3D" id="3.30.50.10">
    <property type="entry name" value="Erythroid Transcription Factor GATA-1, subunit A"/>
    <property type="match status" value="1"/>
</dbReference>
<dbReference type="InterPro" id="IPR003070">
    <property type="entry name" value="NR4A1-3"/>
</dbReference>
<dbReference type="InterPro" id="IPR013088">
    <property type="entry name" value="Znf_NHR/GATA"/>
</dbReference>
<reference evidence="12" key="1">
    <citation type="submission" date="2025-08" db="UniProtKB">
        <authorList>
            <consortium name="Ensembl"/>
        </authorList>
    </citation>
    <scope>IDENTIFICATION</scope>
</reference>
<feature type="region of interest" description="Disordered" evidence="10">
    <location>
        <begin position="389"/>
        <end position="414"/>
    </location>
</feature>
<dbReference type="SMART" id="SM00399">
    <property type="entry name" value="ZnF_C4"/>
    <property type="match status" value="1"/>
</dbReference>
<evidence type="ECO:0000256" key="7">
    <source>
        <dbReference type="ARBA" id="ARBA00023163"/>
    </source>
</evidence>
<evidence type="ECO:0000256" key="1">
    <source>
        <dbReference type="ARBA" id="ARBA00004123"/>
    </source>
</evidence>
<dbReference type="Proteomes" id="UP000694388">
    <property type="component" value="Unplaced"/>
</dbReference>
<evidence type="ECO:0000256" key="3">
    <source>
        <dbReference type="ARBA" id="ARBA00022771"/>
    </source>
</evidence>
<feature type="compositionally biased region" description="Basic residues" evidence="10">
    <location>
        <begin position="109"/>
        <end position="123"/>
    </location>
</feature>
<feature type="region of interest" description="Disordered" evidence="10">
    <location>
        <begin position="1"/>
        <end position="21"/>
    </location>
</feature>
<protein>
    <submittedName>
        <fullName evidence="12">Nuclear receptor subfamily 4 group A member 2</fullName>
    </submittedName>
</protein>
<dbReference type="PRINTS" id="PR00047">
    <property type="entry name" value="STROIDFINGER"/>
</dbReference>
<dbReference type="PANTHER" id="PTHR24085">
    <property type="entry name" value="NUCLEAR HORMONE RECEPTOR"/>
    <property type="match status" value="1"/>
</dbReference>
<dbReference type="Pfam" id="PF00105">
    <property type="entry name" value="zf-C4"/>
    <property type="match status" value="1"/>
</dbReference>
<dbReference type="GO" id="GO:0004879">
    <property type="term" value="F:nuclear receptor activity"/>
    <property type="evidence" value="ECO:0007669"/>
    <property type="project" value="InterPro"/>
</dbReference>
<evidence type="ECO:0000256" key="6">
    <source>
        <dbReference type="ARBA" id="ARBA00023125"/>
    </source>
</evidence>
<sequence>MPCVQAQYGSSPQGASPASQNYSYHSGDYNTPLGGGYGDAECVKFAMDLSSPPDISATTSLPSFSTFMDNYSGGPPGTGYDIKPPCLYQMEVPNPHVSVKMEDMTMHGYHHHHHHHHHRHHPPHPSSIHSQADEMLQASGSMYFKNSPPSTPTSSGYRCQQPAGLWDDSGPGRLQPMPPAYMGSSSSIVDSLPPRKDTHRFPLFAFKQSPPGTPTASSCQVAFEVSARPLGMATEGGFPPPHHHHPLHHHHHHPHHPHIMEPPPPHPFALPSPVRKRPPVSYPLLPMGPGQQLMEAPMSSVTQGPRSSPSGEGLCAVCGDNAACQHYGVRTCEGCKGFFKRTVQKNAKYVCLANKGCPIDKRRRNRCQYCRFQKCLVVGMVKEVVRTDNLKGRRGRLPSKPKNSHDVSPPSPPASLLSALVRAHVDSNPDASSLDYCGS</sequence>
<reference evidence="12" key="2">
    <citation type="submission" date="2025-09" db="UniProtKB">
        <authorList>
            <consortium name="Ensembl"/>
        </authorList>
    </citation>
    <scope>IDENTIFICATION</scope>
</reference>
<evidence type="ECO:0000256" key="10">
    <source>
        <dbReference type="SAM" id="MobiDB-lite"/>
    </source>
</evidence>
<dbReference type="AlphaFoldDB" id="A0A8C4N9A0"/>
<dbReference type="PRINTS" id="PR01284">
    <property type="entry name" value="NUCLEARECPTR"/>
</dbReference>
<feature type="region of interest" description="Disordered" evidence="10">
    <location>
        <begin position="109"/>
        <end position="129"/>
    </location>
</feature>
<evidence type="ECO:0000256" key="5">
    <source>
        <dbReference type="ARBA" id="ARBA00023015"/>
    </source>
</evidence>
<keyword evidence="6" id="KW-0238">DNA-binding</keyword>
<dbReference type="FunFam" id="3.30.50.10:FF:000009">
    <property type="entry name" value="nuclear receptor subfamily 4 group A member 2"/>
    <property type="match status" value="1"/>
</dbReference>
<keyword evidence="13" id="KW-1185">Reference proteome</keyword>
<feature type="compositionally biased region" description="Polar residues" evidence="10">
    <location>
        <begin position="7"/>
        <end position="21"/>
    </location>
</feature>
<organism evidence="12 13">
    <name type="scientific">Eptatretus burgeri</name>
    <name type="common">Inshore hagfish</name>
    <dbReference type="NCBI Taxonomy" id="7764"/>
    <lineage>
        <taxon>Eukaryota</taxon>
        <taxon>Metazoa</taxon>
        <taxon>Chordata</taxon>
        <taxon>Craniata</taxon>
        <taxon>Vertebrata</taxon>
        <taxon>Cyclostomata</taxon>
        <taxon>Myxini</taxon>
        <taxon>Myxiniformes</taxon>
        <taxon>Myxinidae</taxon>
        <taxon>Eptatretinae</taxon>
        <taxon>Eptatretus</taxon>
    </lineage>
</organism>
<evidence type="ECO:0000256" key="2">
    <source>
        <dbReference type="ARBA" id="ARBA00022723"/>
    </source>
</evidence>
<dbReference type="Ensembl" id="ENSEBUT00000003617.1">
    <property type="protein sequence ID" value="ENSEBUP00000003251.1"/>
    <property type="gene ID" value="ENSEBUG00000002387.1"/>
</dbReference>
<keyword evidence="9" id="KW-0539">Nucleus</keyword>
<dbReference type="GO" id="GO:0005667">
    <property type="term" value="C:transcription regulator complex"/>
    <property type="evidence" value="ECO:0007669"/>
    <property type="project" value="TreeGrafter"/>
</dbReference>
<dbReference type="GO" id="GO:0071376">
    <property type="term" value="P:cellular response to corticotropin-releasing hormone stimulus"/>
    <property type="evidence" value="ECO:0007669"/>
    <property type="project" value="TreeGrafter"/>
</dbReference>
<dbReference type="OMA" id="GWAENIP"/>
<dbReference type="CDD" id="cd06969">
    <property type="entry name" value="NR_DBD_NGFI-B"/>
    <property type="match status" value="1"/>
</dbReference>
<keyword evidence="3" id="KW-0863">Zinc-finger</keyword>
<evidence type="ECO:0000313" key="12">
    <source>
        <dbReference type="Ensembl" id="ENSEBUP00000003251.1"/>
    </source>
</evidence>
<dbReference type="PROSITE" id="PS51030">
    <property type="entry name" value="NUCLEAR_REC_DBD_2"/>
    <property type="match status" value="1"/>
</dbReference>
<keyword evidence="8" id="KW-0675">Receptor</keyword>
<evidence type="ECO:0000313" key="13">
    <source>
        <dbReference type="Proteomes" id="UP000694388"/>
    </source>
</evidence>
<dbReference type="PANTHER" id="PTHR24085:SF4">
    <property type="entry name" value="NUCLEAR HORMONE RECEPTOR HR38-RELATED"/>
    <property type="match status" value="1"/>
</dbReference>
<dbReference type="InterPro" id="IPR001628">
    <property type="entry name" value="Znf_hrmn_rcpt"/>
</dbReference>
<keyword evidence="5" id="KW-0805">Transcription regulation</keyword>
<proteinExistence type="predicted"/>
<keyword evidence="7" id="KW-0804">Transcription</keyword>